<proteinExistence type="predicted"/>
<dbReference type="Pfam" id="PF10956">
    <property type="entry name" value="DUF2756"/>
    <property type="match status" value="1"/>
</dbReference>
<keyword evidence="2" id="KW-0732">Signal</keyword>
<protein>
    <recommendedName>
        <fullName evidence="5">DUF2756 domain-containing protein</fullName>
    </recommendedName>
</protein>
<dbReference type="RefSeq" id="WP_064597888.1">
    <property type="nucleotide sequence ID" value="NZ_CP134782.1"/>
</dbReference>
<accession>A0A1B7L4I9</accession>
<feature type="region of interest" description="Disordered" evidence="1">
    <location>
        <begin position="23"/>
        <end position="85"/>
    </location>
</feature>
<feature type="chain" id="PRO_5008596683" description="DUF2756 domain-containing protein" evidence="2">
    <location>
        <begin position="18"/>
        <end position="85"/>
    </location>
</feature>
<name>A0A1B7L4I9_9ENTR</name>
<feature type="compositionally biased region" description="Polar residues" evidence="1">
    <location>
        <begin position="23"/>
        <end position="35"/>
    </location>
</feature>
<reference evidence="4" key="1">
    <citation type="submission" date="2016-05" db="EMBL/GenBank/DDBJ databases">
        <authorList>
            <person name="Behera P."/>
            <person name="Vaishampayan P."/>
            <person name="Singh N."/>
            <person name="Raina V."/>
            <person name="Suar M."/>
            <person name="Pattnaik A."/>
            <person name="Rastogi G."/>
        </authorList>
    </citation>
    <scope>NUCLEOTIDE SEQUENCE [LARGE SCALE GENOMIC DNA]</scope>
    <source>
        <strain evidence="4">MP23</strain>
    </source>
</reference>
<sequence>MKRYLILALLLPVTAMAVPLNTTNNPNQPGYVNPSQQRVQQEMRTQQMLQKSQLNQAATAQQQQQQQKLRQQLNGAQQRTQQQPR</sequence>
<comment type="caution">
    <text evidence="3">The sequence shown here is derived from an EMBL/GenBank/DDBJ whole genome shotgun (WGS) entry which is preliminary data.</text>
</comment>
<evidence type="ECO:0008006" key="5">
    <source>
        <dbReference type="Google" id="ProtNLM"/>
    </source>
</evidence>
<dbReference type="InterPro" id="IPR020158">
    <property type="entry name" value="DUF2756"/>
</dbReference>
<dbReference type="EMBL" id="LYRP01000012">
    <property type="protein sequence ID" value="OAT77198.1"/>
    <property type="molecule type" value="Genomic_DNA"/>
</dbReference>
<evidence type="ECO:0000256" key="2">
    <source>
        <dbReference type="SAM" id="SignalP"/>
    </source>
</evidence>
<dbReference type="Proteomes" id="UP000078225">
    <property type="component" value="Unassembled WGS sequence"/>
</dbReference>
<dbReference type="AlphaFoldDB" id="A0A1B7L4I9"/>
<feature type="signal peptide" evidence="2">
    <location>
        <begin position="1"/>
        <end position="17"/>
    </location>
</feature>
<feature type="compositionally biased region" description="Low complexity" evidence="1">
    <location>
        <begin position="36"/>
        <end position="78"/>
    </location>
</feature>
<evidence type="ECO:0000256" key="1">
    <source>
        <dbReference type="SAM" id="MobiDB-lite"/>
    </source>
</evidence>
<evidence type="ECO:0000313" key="4">
    <source>
        <dbReference type="Proteomes" id="UP000078225"/>
    </source>
</evidence>
<keyword evidence="4" id="KW-1185">Reference proteome</keyword>
<organism evidence="3 4">
    <name type="scientific">Mangrovibacter phragmitis</name>
    <dbReference type="NCBI Taxonomy" id="1691903"/>
    <lineage>
        <taxon>Bacteria</taxon>
        <taxon>Pseudomonadati</taxon>
        <taxon>Pseudomonadota</taxon>
        <taxon>Gammaproteobacteria</taxon>
        <taxon>Enterobacterales</taxon>
        <taxon>Enterobacteriaceae</taxon>
        <taxon>Mangrovibacter</taxon>
    </lineage>
</organism>
<evidence type="ECO:0000313" key="3">
    <source>
        <dbReference type="EMBL" id="OAT77198.1"/>
    </source>
</evidence>
<dbReference type="STRING" id="1691903.A9B99_07795"/>
<gene>
    <name evidence="3" type="ORF">A9B99_07795</name>
</gene>